<comment type="caution">
    <text evidence="1">The sequence shown here is derived from an EMBL/GenBank/DDBJ whole genome shotgun (WGS) entry which is preliminary data.</text>
</comment>
<organism evidence="1 2">
    <name type="scientific">Candidatus Woesebacteria bacterium GW2011_GWB1_41_10</name>
    <dbReference type="NCBI Taxonomy" id="1618577"/>
    <lineage>
        <taxon>Bacteria</taxon>
        <taxon>Candidatus Woeseibacteriota</taxon>
    </lineage>
</organism>
<evidence type="ECO:0000313" key="2">
    <source>
        <dbReference type="Proteomes" id="UP000033858"/>
    </source>
</evidence>
<dbReference type="EMBL" id="LCAE01000026">
    <property type="protein sequence ID" value="KKR85954.1"/>
    <property type="molecule type" value="Genomic_DNA"/>
</dbReference>
<gene>
    <name evidence="1" type="ORF">UU32_C0026G0018</name>
</gene>
<accession>A0A0G0UAD7</accession>
<dbReference type="Proteomes" id="UP000033858">
    <property type="component" value="Unassembled WGS sequence"/>
</dbReference>
<proteinExistence type="predicted"/>
<reference evidence="1 2" key="1">
    <citation type="journal article" date="2015" name="Nature">
        <title>rRNA introns, odd ribosomes, and small enigmatic genomes across a large radiation of phyla.</title>
        <authorList>
            <person name="Brown C.T."/>
            <person name="Hug L.A."/>
            <person name="Thomas B.C."/>
            <person name="Sharon I."/>
            <person name="Castelle C.J."/>
            <person name="Singh A."/>
            <person name="Wilkins M.J."/>
            <person name="Williams K.H."/>
            <person name="Banfield J.F."/>
        </authorList>
    </citation>
    <scope>NUCLEOTIDE SEQUENCE [LARGE SCALE GENOMIC DNA]</scope>
</reference>
<evidence type="ECO:0000313" key="1">
    <source>
        <dbReference type="EMBL" id="KKR85954.1"/>
    </source>
</evidence>
<name>A0A0G0UAD7_9BACT</name>
<protein>
    <submittedName>
        <fullName evidence="1">Uncharacterized protein</fullName>
    </submittedName>
</protein>
<dbReference type="AlphaFoldDB" id="A0A0G0UAD7"/>
<sequence>MTIVAAHCQRNERIGSIFLDDENISREELLKKAIAIKDSCQKTQGTCLGEECLIHQLVEDLDKELSQRG</sequence>